<evidence type="ECO:0000256" key="1">
    <source>
        <dbReference type="ARBA" id="ARBA00004167"/>
    </source>
</evidence>
<keyword evidence="6" id="KW-0472">Membrane</keyword>
<proteinExistence type="predicted"/>
<dbReference type="InterPro" id="IPR036772">
    <property type="entry name" value="SRCR-like_dom_sf"/>
</dbReference>
<dbReference type="GO" id="GO:0016020">
    <property type="term" value="C:membrane"/>
    <property type="evidence" value="ECO:0007669"/>
    <property type="project" value="UniProtKB-SubCell"/>
</dbReference>
<evidence type="ECO:0000313" key="14">
    <source>
        <dbReference type="Proteomes" id="UP000007110"/>
    </source>
</evidence>
<evidence type="ECO:0000256" key="5">
    <source>
        <dbReference type="ARBA" id="ARBA00022989"/>
    </source>
</evidence>
<dbReference type="Pfam" id="PF00530">
    <property type="entry name" value="SRCR"/>
    <property type="match status" value="1"/>
</dbReference>
<dbReference type="EnsemblMetazoa" id="XM_030983836">
    <property type="protein sequence ID" value="XP_030839696"/>
    <property type="gene ID" value="LOC115923366"/>
</dbReference>
<evidence type="ECO:0000313" key="13">
    <source>
        <dbReference type="EnsemblMetazoa" id="XP_030839696"/>
    </source>
</evidence>
<dbReference type="PRINTS" id="PR00258">
    <property type="entry name" value="SPERACTRCPTR"/>
</dbReference>
<dbReference type="PANTHER" id="PTHR19331">
    <property type="entry name" value="SCAVENGER RECEPTOR DOMAIN-CONTAINING"/>
    <property type="match status" value="1"/>
</dbReference>
<evidence type="ECO:0000259" key="12">
    <source>
        <dbReference type="PROSITE" id="PS51212"/>
    </source>
</evidence>
<evidence type="ECO:0000256" key="9">
    <source>
        <dbReference type="PROSITE-ProRule" id="PRU00196"/>
    </source>
</evidence>
<dbReference type="OMA" id="LCHDSNG"/>
<dbReference type="SMART" id="SM00321">
    <property type="entry name" value="WSC"/>
    <property type="match status" value="1"/>
</dbReference>
<dbReference type="PROSITE" id="PS50287">
    <property type="entry name" value="SRCR_2"/>
    <property type="match status" value="1"/>
</dbReference>
<reference evidence="14" key="1">
    <citation type="submission" date="2015-02" db="EMBL/GenBank/DDBJ databases">
        <title>Genome sequencing for Strongylocentrotus purpuratus.</title>
        <authorList>
            <person name="Murali S."/>
            <person name="Liu Y."/>
            <person name="Vee V."/>
            <person name="English A."/>
            <person name="Wang M."/>
            <person name="Skinner E."/>
            <person name="Han Y."/>
            <person name="Muzny D.M."/>
            <person name="Worley K.C."/>
            <person name="Gibbs R.A."/>
        </authorList>
    </citation>
    <scope>NUCLEOTIDE SEQUENCE</scope>
</reference>
<dbReference type="GeneID" id="115923366"/>
<dbReference type="KEGG" id="spu:115923366"/>
<keyword evidence="14" id="KW-1185">Reference proteome</keyword>
<evidence type="ECO:0000256" key="2">
    <source>
        <dbReference type="ARBA" id="ARBA00022692"/>
    </source>
</evidence>
<dbReference type="OrthoDB" id="676979at2759"/>
<dbReference type="Gene3D" id="3.10.250.10">
    <property type="entry name" value="SRCR-like domain"/>
    <property type="match status" value="1"/>
</dbReference>
<feature type="domain" description="WSC" evidence="12">
    <location>
        <begin position="140"/>
        <end position="242"/>
    </location>
</feature>
<organism evidence="13 14">
    <name type="scientific">Strongylocentrotus purpuratus</name>
    <name type="common">Purple sea urchin</name>
    <dbReference type="NCBI Taxonomy" id="7668"/>
    <lineage>
        <taxon>Eukaryota</taxon>
        <taxon>Metazoa</taxon>
        <taxon>Echinodermata</taxon>
        <taxon>Eleutherozoa</taxon>
        <taxon>Echinozoa</taxon>
        <taxon>Echinoidea</taxon>
        <taxon>Euechinoidea</taxon>
        <taxon>Echinacea</taxon>
        <taxon>Camarodonta</taxon>
        <taxon>Echinidea</taxon>
        <taxon>Strongylocentrotidae</taxon>
        <taxon>Strongylocentrotus</taxon>
    </lineage>
</organism>
<protein>
    <submittedName>
        <fullName evidence="13">Uncharacterized protein</fullName>
    </submittedName>
</protein>
<reference evidence="13" key="2">
    <citation type="submission" date="2021-01" db="UniProtKB">
        <authorList>
            <consortium name="EnsemblMetazoa"/>
        </authorList>
    </citation>
    <scope>IDENTIFICATION</scope>
</reference>
<dbReference type="RefSeq" id="XP_030839696.1">
    <property type="nucleotide sequence ID" value="XM_030983836.1"/>
</dbReference>
<feature type="compositionally biased region" description="Polar residues" evidence="10">
    <location>
        <begin position="261"/>
        <end position="272"/>
    </location>
</feature>
<evidence type="ECO:0000256" key="7">
    <source>
        <dbReference type="ARBA" id="ARBA00023157"/>
    </source>
</evidence>
<dbReference type="Proteomes" id="UP000007110">
    <property type="component" value="Unassembled WGS sequence"/>
</dbReference>
<comment type="subcellular location">
    <subcellularLocation>
        <location evidence="1">Membrane</location>
        <topology evidence="1">Single-pass membrane protein</topology>
    </subcellularLocation>
</comment>
<feature type="region of interest" description="Disordered" evidence="10">
    <location>
        <begin position="252"/>
        <end position="272"/>
    </location>
</feature>
<dbReference type="InterPro" id="IPR002889">
    <property type="entry name" value="WSC_carb-bd"/>
</dbReference>
<dbReference type="InterPro" id="IPR001190">
    <property type="entry name" value="SRCR"/>
</dbReference>
<evidence type="ECO:0000256" key="3">
    <source>
        <dbReference type="ARBA" id="ARBA00022729"/>
    </source>
</evidence>
<dbReference type="SUPFAM" id="SSF56487">
    <property type="entry name" value="SRCR-like"/>
    <property type="match status" value="1"/>
</dbReference>
<accession>A0A7M7NPX3</accession>
<name>A0A7M7NPX3_STRPU</name>
<keyword evidence="8" id="KW-0325">Glycoprotein</keyword>
<dbReference type="Pfam" id="PF01822">
    <property type="entry name" value="WSC"/>
    <property type="match status" value="1"/>
</dbReference>
<keyword evidence="5" id="KW-1133">Transmembrane helix</keyword>
<dbReference type="PROSITE" id="PS51212">
    <property type="entry name" value="WSC"/>
    <property type="match status" value="1"/>
</dbReference>
<dbReference type="InParanoid" id="A0A7M7NPX3"/>
<keyword evidence="7 9" id="KW-1015">Disulfide bond</keyword>
<comment type="caution">
    <text evidence="9">Lacks conserved residue(s) required for the propagation of feature annotation.</text>
</comment>
<sequence>MVDGYHSVPVGGIMELKYFFVTAAYILTTCDLVLSANTIINVTLVDGETPNEGRVEYFRSEDSTWASACGDGLASAEAPVVCRQLGYPGANNFLAQWPYGDGTTVAQDRLDCDGNEENLADCSLVSTTFCTNKGGVICYESGYTGCYPYPASAMSSLGDFQTLCENGLQDSTIPNCVSLCHDSNGIYTYAGLYKGNMCLCGKASTTIDQSTKEADRLCSSPCTGRTIETCGGANHIALFNITLYLQNTKRTASPPGCAEPTPTQTGGESDHY</sequence>
<dbReference type="FunFam" id="3.10.250.10:FF:000016">
    <property type="entry name" value="Scavenger receptor cysteine-rich protein type 12"/>
    <property type="match status" value="1"/>
</dbReference>
<feature type="domain" description="SRCR" evidence="11">
    <location>
        <begin position="42"/>
        <end position="139"/>
    </location>
</feature>
<evidence type="ECO:0000256" key="6">
    <source>
        <dbReference type="ARBA" id="ARBA00023136"/>
    </source>
</evidence>
<keyword evidence="3" id="KW-0732">Signal</keyword>
<evidence type="ECO:0000256" key="10">
    <source>
        <dbReference type="SAM" id="MobiDB-lite"/>
    </source>
</evidence>
<feature type="disulfide bond" evidence="9">
    <location>
        <begin position="112"/>
        <end position="122"/>
    </location>
</feature>
<dbReference type="AlphaFoldDB" id="A0A7M7NPX3"/>
<keyword evidence="2" id="KW-0812">Transmembrane</keyword>
<keyword evidence="4" id="KW-0677">Repeat</keyword>
<dbReference type="SMART" id="SM00202">
    <property type="entry name" value="SR"/>
    <property type="match status" value="1"/>
</dbReference>
<evidence type="ECO:0000256" key="8">
    <source>
        <dbReference type="ARBA" id="ARBA00023180"/>
    </source>
</evidence>
<evidence type="ECO:0000259" key="11">
    <source>
        <dbReference type="PROSITE" id="PS50287"/>
    </source>
</evidence>
<evidence type="ECO:0000256" key="4">
    <source>
        <dbReference type="ARBA" id="ARBA00022737"/>
    </source>
</evidence>